<name>A0A8J8STZ5_HALGN</name>
<dbReference type="EMBL" id="RRYP01034066">
    <property type="protein sequence ID" value="TNV70669.1"/>
    <property type="molecule type" value="Genomic_DNA"/>
</dbReference>
<evidence type="ECO:0000313" key="3">
    <source>
        <dbReference type="Proteomes" id="UP000785679"/>
    </source>
</evidence>
<protein>
    <submittedName>
        <fullName evidence="2">Uncharacterized protein</fullName>
    </submittedName>
</protein>
<evidence type="ECO:0000313" key="2">
    <source>
        <dbReference type="EMBL" id="TNV70669.1"/>
    </source>
</evidence>
<dbReference type="AlphaFoldDB" id="A0A8J8STZ5"/>
<accession>A0A8J8STZ5</accession>
<comment type="caution">
    <text evidence="2">The sequence shown here is derived from an EMBL/GenBank/DDBJ whole genome shotgun (WGS) entry which is preliminary data.</text>
</comment>
<gene>
    <name evidence="2" type="ORF">FGO68_gene773</name>
</gene>
<proteinExistence type="predicted"/>
<dbReference type="Proteomes" id="UP000785679">
    <property type="component" value="Unassembled WGS sequence"/>
</dbReference>
<organism evidence="2 3">
    <name type="scientific">Halteria grandinella</name>
    <dbReference type="NCBI Taxonomy" id="5974"/>
    <lineage>
        <taxon>Eukaryota</taxon>
        <taxon>Sar</taxon>
        <taxon>Alveolata</taxon>
        <taxon>Ciliophora</taxon>
        <taxon>Intramacronucleata</taxon>
        <taxon>Spirotrichea</taxon>
        <taxon>Stichotrichia</taxon>
        <taxon>Sporadotrichida</taxon>
        <taxon>Halteriidae</taxon>
        <taxon>Halteria</taxon>
    </lineage>
</organism>
<evidence type="ECO:0000256" key="1">
    <source>
        <dbReference type="SAM" id="MobiDB-lite"/>
    </source>
</evidence>
<feature type="region of interest" description="Disordered" evidence="1">
    <location>
        <begin position="1"/>
        <end position="27"/>
    </location>
</feature>
<reference evidence="2" key="1">
    <citation type="submission" date="2019-06" db="EMBL/GenBank/DDBJ databases">
        <authorList>
            <person name="Zheng W."/>
        </authorList>
    </citation>
    <scope>NUCLEOTIDE SEQUENCE</scope>
    <source>
        <strain evidence="2">QDHG01</strain>
    </source>
</reference>
<sequence>MRTGWGQRPSFTPRHQVARDTGIGPSGASTWFRRRRVSGGDLFIFQSWNFGQAPSFAHRLVLGPFPLKFKVGLSAQSGRVRGDLRCPQEAGCLAPWCAVVPL</sequence>
<keyword evidence="3" id="KW-1185">Reference proteome</keyword>